<feature type="domain" description="HTH cro/C1-type" evidence="1">
    <location>
        <begin position="23"/>
        <end position="72"/>
    </location>
</feature>
<dbReference type="InterPro" id="IPR010982">
    <property type="entry name" value="Lambda_DNA-bd_dom_sf"/>
</dbReference>
<comment type="caution">
    <text evidence="2">The sequence shown here is derived from an EMBL/GenBank/DDBJ whole genome shotgun (WGS) entry which is preliminary data.</text>
</comment>
<dbReference type="InterPro" id="IPR001387">
    <property type="entry name" value="Cro/C1-type_HTH"/>
</dbReference>
<evidence type="ECO:0000313" key="2">
    <source>
        <dbReference type="EMBL" id="OUD08925.1"/>
    </source>
</evidence>
<organism evidence="2 3">
    <name type="scientific">Marivivens niveibacter</name>
    <dbReference type="NCBI Taxonomy" id="1930667"/>
    <lineage>
        <taxon>Bacteria</taxon>
        <taxon>Pseudomonadati</taxon>
        <taxon>Pseudomonadota</taxon>
        <taxon>Alphaproteobacteria</taxon>
        <taxon>Rhodobacterales</taxon>
        <taxon>Paracoccaceae</taxon>
        <taxon>Marivivens group</taxon>
        <taxon>Marivivens</taxon>
    </lineage>
</organism>
<dbReference type="GO" id="GO:0003677">
    <property type="term" value="F:DNA binding"/>
    <property type="evidence" value="ECO:0007669"/>
    <property type="project" value="InterPro"/>
</dbReference>
<keyword evidence="3" id="KW-1185">Reference proteome</keyword>
<dbReference type="OrthoDB" id="7859023at2"/>
<dbReference type="Gene3D" id="1.10.260.40">
    <property type="entry name" value="lambda repressor-like DNA-binding domains"/>
    <property type="match status" value="1"/>
</dbReference>
<dbReference type="RefSeq" id="WP_086451411.1">
    <property type="nucleotide sequence ID" value="NZ_MSPP01000003.1"/>
</dbReference>
<dbReference type="EMBL" id="MSPP01000003">
    <property type="protein sequence ID" value="OUD08925.1"/>
    <property type="molecule type" value="Genomic_DNA"/>
</dbReference>
<sequence>MNKPYENDPATIFIAQQIKALSHRKSQADIATQAGFSNANMMTMLKQGKNKIPLDRVPSLASALECDPAYLMRLAMQQSVGATAARAIIDILREPISNNERSILAEVRDVTCDTDPRLTAKSRNALRQVFAK</sequence>
<name>A0A251WXQ7_9RHOB</name>
<dbReference type="Proteomes" id="UP000194664">
    <property type="component" value="Unassembled WGS sequence"/>
</dbReference>
<dbReference type="AlphaFoldDB" id="A0A251WXQ7"/>
<dbReference type="SUPFAM" id="SSF47413">
    <property type="entry name" value="lambda repressor-like DNA-binding domains"/>
    <property type="match status" value="1"/>
</dbReference>
<accession>A0A251WXQ7</accession>
<protein>
    <submittedName>
        <fullName evidence="2">Transcriptional regulator</fullName>
    </submittedName>
</protein>
<gene>
    <name evidence="2" type="ORF">BVC71_09405</name>
</gene>
<reference evidence="2 3" key="1">
    <citation type="submission" date="2016-12" db="EMBL/GenBank/DDBJ databases">
        <title>The draft genome sequence of HSLHS2.</title>
        <authorList>
            <person name="Hu D."/>
            <person name="Wang L."/>
            <person name="Shao Z."/>
        </authorList>
    </citation>
    <scope>NUCLEOTIDE SEQUENCE [LARGE SCALE GENOMIC DNA]</scope>
    <source>
        <strain evidence="2">MCCC 1A06712</strain>
    </source>
</reference>
<evidence type="ECO:0000313" key="3">
    <source>
        <dbReference type="Proteomes" id="UP000194664"/>
    </source>
</evidence>
<proteinExistence type="predicted"/>
<dbReference type="Pfam" id="PF13443">
    <property type="entry name" value="HTH_26"/>
    <property type="match status" value="1"/>
</dbReference>
<evidence type="ECO:0000259" key="1">
    <source>
        <dbReference type="Pfam" id="PF13443"/>
    </source>
</evidence>